<evidence type="ECO:0000256" key="9">
    <source>
        <dbReference type="ARBA" id="ARBA00023163"/>
    </source>
</evidence>
<dbReference type="GO" id="GO:0003690">
    <property type="term" value="F:double-stranded DNA binding"/>
    <property type="evidence" value="ECO:0007669"/>
    <property type="project" value="UniProtKB-ARBA"/>
</dbReference>
<gene>
    <name evidence="14" type="ORF">ACAOBT_LOCUS27400</name>
</gene>
<comment type="similarity">
    <text evidence="2">Belongs to the krueppel C2H2-type zinc-finger protein family.</text>
</comment>
<sequence length="655" mass="74861">MEVDDESTAYLKYLNDPTASSNYLLSNNIELTDSFPLSEIDSADWPSETFPVLLSTSLITDNTNAEGVNENINIQLFNEEETVIQQNAANKEIILGNVNADGIDANSSSSQGHILVQQSNSQVQNSVPVTGNLINNGFYVTQTGNVNKRKNVIQLLNTDGSIITIDKSVLSSLKLSWKTDQQSYIKKDYESHYTSIIAHKCKLCKCFCETDEEIRNHLDEAHSELFQKDTSTPKPNGQNSLLKSKHSPDKNLIFLCSLCRLAYRDKTLLRQHMIKEHQLIQHDNQTKVGEQVVTKSNENGKCSLRNLSGFLIKQQEKNRKKVKCSIKKCHVRVGSDEIRERHEQYHVGNNARQFKCLECEEKFSMWRVCMNHLWKCHKIDIGMLVCPMCNKFKSNTSMRMLNHMATHDDEKPFLCSECGNGFKTLTQVKNHEILHRKPDEELPNWYTAKHCTICNKYFAHSKSYKKHVQSVHEKFKPFICNICGHKTARKAMLELHLRQHTGEKPYKCSHCEYRTGDHNCLRKHEMKHMGLVKYKCPLCNYTSIQSGSYKNHMKTRHPGKSAVYACTSCNFQCINFESYAAHLRRHKIVIEKTVDNDQGEINEQNPDEPSEMADNEDDETQNCIFSNEAPVEETVDTGGITIPAEVEIPTTIAIT</sequence>
<keyword evidence="9" id="KW-0804">Transcription</keyword>
<protein>
    <recommendedName>
        <fullName evidence="13">C2H2-type domain-containing protein</fullName>
    </recommendedName>
</protein>
<dbReference type="PROSITE" id="PS00028">
    <property type="entry name" value="ZINC_FINGER_C2H2_1"/>
    <property type="match status" value="6"/>
</dbReference>
<dbReference type="Proteomes" id="UP001152888">
    <property type="component" value="Unassembled WGS sequence"/>
</dbReference>
<keyword evidence="5 11" id="KW-0863">Zinc-finger</keyword>
<evidence type="ECO:0000256" key="6">
    <source>
        <dbReference type="ARBA" id="ARBA00022833"/>
    </source>
</evidence>
<feature type="domain" description="C2H2-type" evidence="13">
    <location>
        <begin position="413"/>
        <end position="440"/>
    </location>
</feature>
<evidence type="ECO:0000256" key="1">
    <source>
        <dbReference type="ARBA" id="ARBA00004123"/>
    </source>
</evidence>
<dbReference type="Pfam" id="PF00096">
    <property type="entry name" value="zf-C2H2"/>
    <property type="match status" value="2"/>
</dbReference>
<feature type="domain" description="C2H2-type" evidence="13">
    <location>
        <begin position="478"/>
        <end position="505"/>
    </location>
</feature>
<evidence type="ECO:0000256" key="11">
    <source>
        <dbReference type="PROSITE-ProRule" id="PRU00042"/>
    </source>
</evidence>
<keyword evidence="10" id="KW-0539">Nucleus</keyword>
<evidence type="ECO:0000256" key="10">
    <source>
        <dbReference type="ARBA" id="ARBA00023242"/>
    </source>
</evidence>
<dbReference type="InterPro" id="IPR013087">
    <property type="entry name" value="Znf_C2H2_type"/>
</dbReference>
<dbReference type="EMBL" id="CAKOFQ010007541">
    <property type="protein sequence ID" value="CAH2003425.1"/>
    <property type="molecule type" value="Genomic_DNA"/>
</dbReference>
<feature type="domain" description="C2H2-type" evidence="13">
    <location>
        <begin position="534"/>
        <end position="562"/>
    </location>
</feature>
<keyword evidence="4" id="KW-0677">Repeat</keyword>
<comment type="subcellular location">
    <subcellularLocation>
        <location evidence="1">Nucleus</location>
    </subcellularLocation>
</comment>
<dbReference type="FunFam" id="3.30.160.60:FF:001370">
    <property type="entry name" value="Zinc finger protein"/>
    <property type="match status" value="1"/>
</dbReference>
<organism evidence="14 15">
    <name type="scientific">Acanthoscelides obtectus</name>
    <name type="common">Bean weevil</name>
    <name type="synonym">Bruchus obtectus</name>
    <dbReference type="NCBI Taxonomy" id="200917"/>
    <lineage>
        <taxon>Eukaryota</taxon>
        <taxon>Metazoa</taxon>
        <taxon>Ecdysozoa</taxon>
        <taxon>Arthropoda</taxon>
        <taxon>Hexapoda</taxon>
        <taxon>Insecta</taxon>
        <taxon>Pterygota</taxon>
        <taxon>Neoptera</taxon>
        <taxon>Endopterygota</taxon>
        <taxon>Coleoptera</taxon>
        <taxon>Polyphaga</taxon>
        <taxon>Cucujiformia</taxon>
        <taxon>Chrysomeloidea</taxon>
        <taxon>Chrysomelidae</taxon>
        <taxon>Bruchinae</taxon>
        <taxon>Bruchini</taxon>
        <taxon>Acanthoscelides</taxon>
    </lineage>
</organism>
<keyword evidence="6" id="KW-0862">Zinc</keyword>
<dbReference type="GO" id="GO:0008270">
    <property type="term" value="F:zinc ion binding"/>
    <property type="evidence" value="ECO:0007669"/>
    <property type="project" value="UniProtKB-KW"/>
</dbReference>
<evidence type="ECO:0000313" key="15">
    <source>
        <dbReference type="Proteomes" id="UP001152888"/>
    </source>
</evidence>
<feature type="compositionally biased region" description="Acidic residues" evidence="12">
    <location>
        <begin position="597"/>
        <end position="618"/>
    </location>
</feature>
<dbReference type="SUPFAM" id="SSF57667">
    <property type="entry name" value="beta-beta-alpha zinc fingers"/>
    <property type="match status" value="4"/>
</dbReference>
<evidence type="ECO:0000256" key="7">
    <source>
        <dbReference type="ARBA" id="ARBA00023015"/>
    </source>
</evidence>
<dbReference type="InterPro" id="IPR036236">
    <property type="entry name" value="Znf_C2H2_sf"/>
</dbReference>
<dbReference type="AlphaFoldDB" id="A0A9P0PYI8"/>
<dbReference type="GO" id="GO:0005634">
    <property type="term" value="C:nucleus"/>
    <property type="evidence" value="ECO:0007669"/>
    <property type="project" value="UniProtKB-SubCell"/>
</dbReference>
<evidence type="ECO:0000256" key="3">
    <source>
        <dbReference type="ARBA" id="ARBA00022723"/>
    </source>
</evidence>
<keyword evidence="8" id="KW-0238">DNA-binding</keyword>
<evidence type="ECO:0000313" key="14">
    <source>
        <dbReference type="EMBL" id="CAH2003425.1"/>
    </source>
</evidence>
<dbReference type="OrthoDB" id="6077919at2759"/>
<evidence type="ECO:0000256" key="4">
    <source>
        <dbReference type="ARBA" id="ARBA00022737"/>
    </source>
</evidence>
<dbReference type="Gene3D" id="3.30.160.60">
    <property type="entry name" value="Classic Zinc Finger"/>
    <property type="match status" value="4"/>
</dbReference>
<dbReference type="PANTHER" id="PTHR24406">
    <property type="entry name" value="TRANSCRIPTIONAL REPRESSOR CTCFL-RELATED"/>
    <property type="match status" value="1"/>
</dbReference>
<keyword evidence="3" id="KW-0479">Metal-binding</keyword>
<evidence type="ECO:0000256" key="2">
    <source>
        <dbReference type="ARBA" id="ARBA00006991"/>
    </source>
</evidence>
<comment type="caution">
    <text evidence="14">The sequence shown here is derived from an EMBL/GenBank/DDBJ whole genome shotgun (WGS) entry which is preliminary data.</text>
</comment>
<feature type="region of interest" description="Disordered" evidence="12">
    <location>
        <begin position="594"/>
        <end position="618"/>
    </location>
</feature>
<dbReference type="InterPro" id="IPR050888">
    <property type="entry name" value="ZnF_C2H2-type_TF"/>
</dbReference>
<evidence type="ECO:0000256" key="12">
    <source>
        <dbReference type="SAM" id="MobiDB-lite"/>
    </source>
</evidence>
<reference evidence="14" key="1">
    <citation type="submission" date="2022-03" db="EMBL/GenBank/DDBJ databases">
        <authorList>
            <person name="Sayadi A."/>
        </authorList>
    </citation>
    <scope>NUCLEOTIDE SEQUENCE</scope>
</reference>
<feature type="compositionally biased region" description="Polar residues" evidence="12">
    <location>
        <begin position="228"/>
        <end position="242"/>
    </location>
</feature>
<evidence type="ECO:0000259" key="13">
    <source>
        <dbReference type="PROSITE" id="PS50157"/>
    </source>
</evidence>
<proteinExistence type="inferred from homology"/>
<dbReference type="PROSITE" id="PS50157">
    <property type="entry name" value="ZINC_FINGER_C2H2_2"/>
    <property type="match status" value="4"/>
</dbReference>
<evidence type="ECO:0000256" key="5">
    <source>
        <dbReference type="ARBA" id="ARBA00022771"/>
    </source>
</evidence>
<accession>A0A9P0PYI8</accession>
<name>A0A9P0PYI8_ACAOB</name>
<evidence type="ECO:0000256" key="8">
    <source>
        <dbReference type="ARBA" id="ARBA00023125"/>
    </source>
</evidence>
<keyword evidence="7" id="KW-0805">Transcription regulation</keyword>
<keyword evidence="15" id="KW-1185">Reference proteome</keyword>
<feature type="domain" description="C2H2-type" evidence="13">
    <location>
        <begin position="449"/>
        <end position="477"/>
    </location>
</feature>
<feature type="region of interest" description="Disordered" evidence="12">
    <location>
        <begin position="225"/>
        <end position="244"/>
    </location>
</feature>
<dbReference type="SMART" id="SM00355">
    <property type="entry name" value="ZnF_C2H2"/>
    <property type="match status" value="11"/>
</dbReference>